<proteinExistence type="predicted"/>
<gene>
    <name evidence="4" type="ORF">FLL45_03340</name>
</gene>
<dbReference type="SMART" id="SM00116">
    <property type="entry name" value="CBS"/>
    <property type="match status" value="2"/>
</dbReference>
<evidence type="ECO:0000256" key="2">
    <source>
        <dbReference type="PROSITE-ProRule" id="PRU00703"/>
    </source>
</evidence>
<dbReference type="PANTHER" id="PTHR43080:SF2">
    <property type="entry name" value="CBS DOMAIN-CONTAINING PROTEIN"/>
    <property type="match status" value="1"/>
</dbReference>
<dbReference type="Proteomes" id="UP000317839">
    <property type="component" value="Unassembled WGS sequence"/>
</dbReference>
<dbReference type="EMBL" id="VIKR01000001">
    <property type="protein sequence ID" value="TQV77001.1"/>
    <property type="molecule type" value="Genomic_DNA"/>
</dbReference>
<evidence type="ECO:0000313" key="5">
    <source>
        <dbReference type="Proteomes" id="UP000317839"/>
    </source>
</evidence>
<feature type="domain" description="CBS" evidence="3">
    <location>
        <begin position="8"/>
        <end position="65"/>
    </location>
</feature>
<dbReference type="Pfam" id="PF00571">
    <property type="entry name" value="CBS"/>
    <property type="match status" value="2"/>
</dbReference>
<dbReference type="SUPFAM" id="SSF54631">
    <property type="entry name" value="CBS-domain pair"/>
    <property type="match status" value="1"/>
</dbReference>
<dbReference type="RefSeq" id="WP_142888361.1">
    <property type="nucleotide sequence ID" value="NZ_VIKR01000001.1"/>
</dbReference>
<protein>
    <submittedName>
        <fullName evidence="4">CBS domain-containing protein</fullName>
    </submittedName>
</protein>
<dbReference type="PROSITE" id="PS51371">
    <property type="entry name" value="CBS"/>
    <property type="match status" value="2"/>
</dbReference>
<dbReference type="Gene3D" id="3.10.580.10">
    <property type="entry name" value="CBS-domain"/>
    <property type="match status" value="1"/>
</dbReference>
<evidence type="ECO:0000259" key="3">
    <source>
        <dbReference type="PROSITE" id="PS51371"/>
    </source>
</evidence>
<keyword evidence="1 2" id="KW-0129">CBS domain</keyword>
<feature type="domain" description="CBS" evidence="3">
    <location>
        <begin position="83"/>
        <end position="139"/>
    </location>
</feature>
<accession>A0A545TIJ8</accession>
<evidence type="ECO:0000256" key="1">
    <source>
        <dbReference type="ARBA" id="ARBA00023122"/>
    </source>
</evidence>
<name>A0A545TIJ8_9GAMM</name>
<comment type="caution">
    <text evidence="4">The sequence shown here is derived from an EMBL/GenBank/DDBJ whole genome shotgun (WGS) entry which is preliminary data.</text>
</comment>
<dbReference type="PANTHER" id="PTHR43080">
    <property type="entry name" value="CBS DOMAIN-CONTAINING PROTEIN CBSX3, MITOCHONDRIAL"/>
    <property type="match status" value="1"/>
</dbReference>
<evidence type="ECO:0000313" key="4">
    <source>
        <dbReference type="EMBL" id="TQV77001.1"/>
    </source>
</evidence>
<organism evidence="4 5">
    <name type="scientific">Aliikangiella marina</name>
    <dbReference type="NCBI Taxonomy" id="1712262"/>
    <lineage>
        <taxon>Bacteria</taxon>
        <taxon>Pseudomonadati</taxon>
        <taxon>Pseudomonadota</taxon>
        <taxon>Gammaproteobacteria</taxon>
        <taxon>Oceanospirillales</taxon>
        <taxon>Pleioneaceae</taxon>
        <taxon>Aliikangiella</taxon>
    </lineage>
</organism>
<dbReference type="AlphaFoldDB" id="A0A545TIJ8"/>
<dbReference type="InterPro" id="IPR051257">
    <property type="entry name" value="Diverse_CBS-Domain"/>
</dbReference>
<dbReference type="InterPro" id="IPR046342">
    <property type="entry name" value="CBS_dom_sf"/>
</dbReference>
<sequence>MLTVAEFMSPSPTTLTRFNSLADARKTMAENGFRHIPIVDEVDGLVGLVSQGNILAHGGTSQNYLEPEEQAKIESGTLLADIMVSQVTSVTENFNIADAARLIHQTKFGCLPVVDENNQVTGIITAHDFVSITLQLLDLMDQSEPIIDSL</sequence>
<reference evidence="4 5" key="1">
    <citation type="submission" date="2019-06" db="EMBL/GenBank/DDBJ databases">
        <title>Draft genome of Aliikangiella marina GYP-15.</title>
        <authorList>
            <person name="Wang G."/>
        </authorList>
    </citation>
    <scope>NUCLEOTIDE SEQUENCE [LARGE SCALE GENOMIC DNA]</scope>
    <source>
        <strain evidence="4 5">GYP-15</strain>
    </source>
</reference>
<dbReference type="InterPro" id="IPR000644">
    <property type="entry name" value="CBS_dom"/>
</dbReference>
<keyword evidence="5" id="KW-1185">Reference proteome</keyword>
<dbReference type="OrthoDB" id="9802114at2"/>